<reference evidence="2" key="2">
    <citation type="submission" date="2025-08" db="UniProtKB">
        <authorList>
            <consortium name="RefSeq"/>
        </authorList>
    </citation>
    <scope>IDENTIFICATION</scope>
    <source>
        <tissue evidence="2">Leaf</tissue>
    </source>
</reference>
<gene>
    <name evidence="2" type="primary">LOC142173650</name>
</gene>
<accession>A0AC58TDQ7</accession>
<dbReference type="Proteomes" id="UP000790787">
    <property type="component" value="Chromosome 19"/>
</dbReference>
<dbReference type="RefSeq" id="XP_075095367.1">
    <property type="nucleotide sequence ID" value="XM_075239266.1"/>
</dbReference>
<keyword evidence="1" id="KW-1185">Reference proteome</keyword>
<protein>
    <submittedName>
        <fullName evidence="2">Uncharacterized protein LOC142173650</fullName>
    </submittedName>
</protein>
<evidence type="ECO:0000313" key="1">
    <source>
        <dbReference type="Proteomes" id="UP000790787"/>
    </source>
</evidence>
<sequence length="271" mass="29883">MPMFFSHEQYSQILKLLNKDKNNEVAANAAYLINRIPSSALNGESPFEVFYGRKPNLKHLRVIGSLSYATITGSKGDKFSPRAEATVHMGDVVFKENVFPFMSSHLVVGTTVPYHCPSIAFDGLSQTTCIEPGSEPSLEQLVPAELLVNTEGNNPTVSQGYTTSPHHIGSSPHYPIAGTPIVPHIGSPHQPKRSARDFRPPGWLNDFVHGPLPSYRTIASCLYPISNYISYTSLSASYLDSICNYSTIKEPETYAEAVHDTHWVTAMNQEI</sequence>
<name>A0AC58TDQ7_TOBAC</name>
<reference evidence="1" key="1">
    <citation type="journal article" date="2014" name="Nat. Commun.">
        <title>The tobacco genome sequence and its comparison with those of tomato and potato.</title>
        <authorList>
            <person name="Sierro N."/>
            <person name="Battey J.N."/>
            <person name="Ouadi S."/>
            <person name="Bakaher N."/>
            <person name="Bovet L."/>
            <person name="Willig A."/>
            <person name="Goepfert S."/>
            <person name="Peitsch M.C."/>
            <person name="Ivanov N.V."/>
        </authorList>
    </citation>
    <scope>NUCLEOTIDE SEQUENCE [LARGE SCALE GENOMIC DNA]</scope>
</reference>
<organism evidence="1 2">
    <name type="scientific">Nicotiana tabacum</name>
    <name type="common">Common tobacco</name>
    <dbReference type="NCBI Taxonomy" id="4097"/>
    <lineage>
        <taxon>Eukaryota</taxon>
        <taxon>Viridiplantae</taxon>
        <taxon>Streptophyta</taxon>
        <taxon>Embryophyta</taxon>
        <taxon>Tracheophyta</taxon>
        <taxon>Spermatophyta</taxon>
        <taxon>Magnoliopsida</taxon>
        <taxon>eudicotyledons</taxon>
        <taxon>Gunneridae</taxon>
        <taxon>Pentapetalae</taxon>
        <taxon>asterids</taxon>
        <taxon>lamiids</taxon>
        <taxon>Solanales</taxon>
        <taxon>Solanaceae</taxon>
        <taxon>Nicotianoideae</taxon>
        <taxon>Nicotianeae</taxon>
        <taxon>Nicotiana</taxon>
    </lineage>
</organism>
<proteinExistence type="predicted"/>
<evidence type="ECO:0000313" key="2">
    <source>
        <dbReference type="RefSeq" id="XP_075095367.1"/>
    </source>
</evidence>